<name>A0AAD9G3L7_9STRA</name>
<dbReference type="SMART" id="SM00355">
    <property type="entry name" value="ZnF_C2H2"/>
    <property type="match status" value="1"/>
</dbReference>
<dbReference type="Proteomes" id="UP001259832">
    <property type="component" value="Unassembled WGS sequence"/>
</dbReference>
<accession>A0AAD9G3L7</accession>
<keyword evidence="1" id="KW-0863">Zinc-finger</keyword>
<evidence type="ECO:0000256" key="1">
    <source>
        <dbReference type="PROSITE-ProRule" id="PRU00042"/>
    </source>
</evidence>
<dbReference type="PROSITE" id="PS50157">
    <property type="entry name" value="ZINC_FINGER_C2H2_2"/>
    <property type="match status" value="1"/>
</dbReference>
<feature type="compositionally biased region" description="Basic residues" evidence="2">
    <location>
        <begin position="165"/>
        <end position="180"/>
    </location>
</feature>
<organism evidence="4 5">
    <name type="scientific">Phytophthora citrophthora</name>
    <dbReference type="NCBI Taxonomy" id="4793"/>
    <lineage>
        <taxon>Eukaryota</taxon>
        <taxon>Sar</taxon>
        <taxon>Stramenopiles</taxon>
        <taxon>Oomycota</taxon>
        <taxon>Peronosporomycetes</taxon>
        <taxon>Peronosporales</taxon>
        <taxon>Peronosporaceae</taxon>
        <taxon>Phytophthora</taxon>
    </lineage>
</organism>
<feature type="region of interest" description="Disordered" evidence="2">
    <location>
        <begin position="1"/>
        <end position="91"/>
    </location>
</feature>
<protein>
    <recommendedName>
        <fullName evidence="3">C2H2-type domain-containing protein</fullName>
    </recommendedName>
</protein>
<evidence type="ECO:0000259" key="3">
    <source>
        <dbReference type="PROSITE" id="PS50157"/>
    </source>
</evidence>
<evidence type="ECO:0000313" key="4">
    <source>
        <dbReference type="EMBL" id="KAK1930807.1"/>
    </source>
</evidence>
<dbReference type="PROSITE" id="PS00028">
    <property type="entry name" value="ZINC_FINGER_C2H2_1"/>
    <property type="match status" value="1"/>
</dbReference>
<feature type="region of interest" description="Disordered" evidence="2">
    <location>
        <begin position="139"/>
        <end position="180"/>
    </location>
</feature>
<keyword evidence="1" id="KW-0479">Metal-binding</keyword>
<feature type="compositionally biased region" description="Basic and acidic residues" evidence="2">
    <location>
        <begin position="65"/>
        <end position="79"/>
    </location>
</feature>
<evidence type="ECO:0000256" key="2">
    <source>
        <dbReference type="SAM" id="MobiDB-lite"/>
    </source>
</evidence>
<comment type="caution">
    <text evidence="4">The sequence shown here is derived from an EMBL/GenBank/DDBJ whole genome shotgun (WGS) entry which is preliminary data.</text>
</comment>
<dbReference type="GO" id="GO:0008270">
    <property type="term" value="F:zinc ion binding"/>
    <property type="evidence" value="ECO:0007669"/>
    <property type="project" value="UniProtKB-KW"/>
</dbReference>
<keyword evidence="5" id="KW-1185">Reference proteome</keyword>
<feature type="domain" description="C2H2-type" evidence="3">
    <location>
        <begin position="40"/>
        <end position="65"/>
    </location>
</feature>
<proteinExistence type="predicted"/>
<dbReference type="Gene3D" id="3.30.160.60">
    <property type="entry name" value="Classic Zinc Finger"/>
    <property type="match status" value="1"/>
</dbReference>
<reference evidence="4" key="1">
    <citation type="submission" date="2023-08" db="EMBL/GenBank/DDBJ databases">
        <title>Reference Genome Resource for the Citrus Pathogen Phytophthora citrophthora.</title>
        <authorList>
            <person name="Moller H."/>
            <person name="Coetzee B."/>
            <person name="Rose L.J."/>
            <person name="Van Niekerk J.M."/>
        </authorList>
    </citation>
    <scope>NUCLEOTIDE SEQUENCE</scope>
    <source>
        <strain evidence="4">STE-U-9442</strain>
    </source>
</reference>
<dbReference type="AlphaFoldDB" id="A0AAD9G3L7"/>
<keyword evidence="1" id="KW-0862">Zinc</keyword>
<dbReference type="InterPro" id="IPR013087">
    <property type="entry name" value="Znf_C2H2_type"/>
</dbReference>
<feature type="compositionally biased region" description="Basic and acidic residues" evidence="2">
    <location>
        <begin position="1"/>
        <end position="11"/>
    </location>
</feature>
<gene>
    <name evidence="4" type="ORF">P3T76_013764</name>
</gene>
<sequence>MFLKIETRDLQEPDEEKTAPPSSTSKKRRRRPAAEIDRRFKCSVPDCPKAYGSEGSLTHHRRIKHPELAKAEAQEKKEGQPQTGTFSLPLHSTPRALSIRPATPLVKFTSDPALLLGNQSTNDLDDRASRTEIIPPSAKAPRRIMRSRSNSEPVTAPIPAIPVKPRAKTPRKPRRVPTPHPKKTIVAAATARRNKLRSKSESLPEMTPFQPLEEFKMPVNHINQRSDNVVGAHEAILPINNTNSGGLGTFEWSPASIPGSGHHSTSLSSDEQAIDSDILSVLANCDADEIGDSQVLDFGGGPPSTSSFQSNSSFGKNEDTEMLPVGMECFKISENATLPTEEAPRLRMKEPESELGLNAFAALGDDWANALHLSNHLEKMSMVQVDSPPHSLESAFGGLSERPARVGRLRSASDPVHVAAPMHPDLTHFSSMPLEPFVGKSEIPTDQFDLSTNTTNFPQWLGTAESAKVESSSLQSTFWLSSRADVATIENPQVTSAALDELLQHDDTQEWKAVNSFGEAETDYVLGDAGVPSLL</sequence>
<dbReference type="EMBL" id="JASMQC010000037">
    <property type="protein sequence ID" value="KAK1930807.1"/>
    <property type="molecule type" value="Genomic_DNA"/>
</dbReference>
<evidence type="ECO:0000313" key="5">
    <source>
        <dbReference type="Proteomes" id="UP001259832"/>
    </source>
</evidence>